<evidence type="ECO:0000313" key="26">
    <source>
        <dbReference type="Proteomes" id="UP000242913"/>
    </source>
</evidence>
<dbReference type="Pfam" id="PF04408">
    <property type="entry name" value="WHD_HA2"/>
    <property type="match status" value="1"/>
</dbReference>
<dbReference type="SMART" id="SM00360">
    <property type="entry name" value="RRM"/>
    <property type="match status" value="2"/>
</dbReference>
<dbReference type="SMART" id="SM00490">
    <property type="entry name" value="HELICc"/>
    <property type="match status" value="1"/>
</dbReference>
<name>A0A238BNV4_9BILA</name>
<keyword evidence="10" id="KW-0067">ATP-binding</keyword>
<dbReference type="InterPro" id="IPR006638">
    <property type="entry name" value="Elp3/MiaA/NifB-like_rSAM"/>
</dbReference>
<keyword evidence="4" id="KW-0949">S-adenosyl-L-methionine</keyword>
<dbReference type="InterPro" id="IPR012677">
    <property type="entry name" value="Nucleotide-bd_a/b_plait_sf"/>
</dbReference>
<sequence length="1805" mass="202271">MYWWLFTCGWQRLGGWFHVWLAYDICRRMSDRGRNDGEVKRNSISGGRPNSGSNSSPRNSIKEERSERNERDRTGRTSSSERDLYFSMATLLRHHHRSSEYQYNNSSNNMGGPSGGQANRGMGMGPGGAGGGGGRGPMNMINVLSGQAFSETDLMSDLPKKKFTGRCRLFVGNLPNDLKEQELKELFAPHGDIAECYLSGKGFAFLRLDTRAHAESAKEAIDGKIIHGRPVRVRFAVHGAALRVKELSSTVSNEMLYHAFSAFGEVERAVHIVDEKGKPTGEGIVEFERKPSANEALHQIREKVFLLTASPKPLVVEMLEPRDEDDGLAERMIQRSAMLQKYSFAFLSFILVYESDQFLEREVGPRFPPANSFEYVFGLKWKELYEVERQRRAQLEEELKEARRRLEADMDLAYQDYQTQLLREGKERDYDHYAAYYVMIANLARRQQELERLEAAKRERMAQVAARRGEMPTLLGSLGGGPSGPQGMANGPGGMSGGPPPREFFVGGSGGGGPFNSSGQGGPEGPRGQEMMGRGPPDMQRGGPPQMDNPGRGPPFQQGGAGGPVNQGGGPDPTLVQGVQKLLQIFRADAPRPGGPQQGVPPSFGSPGGPGGFRGPGGPMGPGNFGMQGGPPGGFHRGPPMAIMQKYSRTGSTYGTQKSRPVFLKPSDDDTVDNRTGPLILEDRITEEKSNVVVNNPYLALSIQQQRSRLPIFKYRSHIIYLLEKYRVLILVGETGCGKSTQVPQYLMEAGWASDGRKIGITQPRRIAAVTLANRVAEEKSCRLGADVGYVVRFDDMTDSATKIKASLLFMLHDNCVICILMIDEAHERSINTDVTLGLLRKIITIRQDLRVIVSSATLDAILFRDFFELNDTDDRSKNITSVISVEGHIHPVTVYFTKNPVPDYIQKTVETVLDIHRNEQPGDILVFLTGQDEVESVSKQLIEEAKDLRKKNVDKLWIVPMYGSLPASEQLKAFDSTPHGTRKVVVATNIAETSLTIPGIAYVIDCGFVKLRVMNPENYFESLMKLPISQASAQQRAGRAGRIRPGKCYRLYPQKEYDKLIVNTIPEMQRLNLAAVILLLKALGIHNVLRFNYLSRPPSSAMVEGLQSLYYLGALSKDGLLTNPVGVQMTEFPLPPQHSKALLCSGELGCSEEIATIIAMLQIQDVFVKPSRCRHQAELMKRNFSVEEGDHFTLLNVFANFMQNAKSKQWCVKHFLNYRGLCRAEAIRNQLLSLLKRHNIPIKSCKENGELNSILRCLVKGFFSQAAYYHYSGDYVTVRSEYHFKVYKGSAIMYKKEFPKWIIFTEVLQDSIRDISVIEPEWLYQLVPEYYEFGTDGEIARRRMEAKNKRPLKFNRDGPGLDYFINMANSKHLSKVMPKIEEMDESLSATGFHGDGLKVKFITYGCQMNINDVELVRSLLLSTGYVETNDVIESDIVLLMTCSIREGAENKVWDELKMLKKIRRKRGVVGVLGCMAERVRHNLLTCTQNVDVVAGPDSYRDLPRLLAIARCGSMAINVQLSLEETYADIVPVRQNKSSKTAFVFVLLNFIYFVSNLSYQPGIAPGFRTKYKPKKGGYTFLTLLDKVIQLIKERPNICKQIHLPAQSGSNAILEAMDRGYSRESYLELVNRIKTLLPNVSLTSDFIAGFCGETEEFHRESLDLIRHVVYSFCYVFPYSQREKTKAYRHLKDDVPKEVKNRRHQELASVFREVALKHNEALVGTRQLVLLEEVSKRSSEHLRGRTDGGISVIVHKYCNDGSRLVELQLGDYVAVKITSANSQTLQALPLHTVTLRDFENLKKDDGK</sequence>
<dbReference type="CDD" id="cd12931">
    <property type="entry name" value="eNOPS_SF"/>
    <property type="match status" value="1"/>
</dbReference>
<dbReference type="GO" id="GO:0051539">
    <property type="term" value="F:4 iron, 4 sulfur cluster binding"/>
    <property type="evidence" value="ECO:0007669"/>
    <property type="project" value="UniProtKB-KW"/>
</dbReference>
<dbReference type="GO" id="GO:0046872">
    <property type="term" value="F:metal ion binding"/>
    <property type="evidence" value="ECO:0007669"/>
    <property type="project" value="UniProtKB-KW"/>
</dbReference>
<dbReference type="Gene3D" id="1.20.120.1080">
    <property type="match status" value="1"/>
</dbReference>
<dbReference type="FunFam" id="3.40.50.300:FF:000767">
    <property type="entry name" value="Putative ATP-dependent RNA helicase DHX35"/>
    <property type="match status" value="1"/>
</dbReference>
<dbReference type="CDD" id="cd18791">
    <property type="entry name" value="SF2_C_RHA"/>
    <property type="match status" value="1"/>
</dbReference>
<dbReference type="InterPro" id="IPR027417">
    <property type="entry name" value="P-loop_NTPase"/>
</dbReference>
<feature type="domain" description="RRM" evidence="19">
    <location>
        <begin position="240"/>
        <end position="321"/>
    </location>
</feature>
<feature type="compositionally biased region" description="Gly residues" evidence="17">
    <location>
        <begin position="477"/>
        <end position="497"/>
    </location>
</feature>
<evidence type="ECO:0000256" key="8">
    <source>
        <dbReference type="ARBA" id="ARBA00022801"/>
    </source>
</evidence>
<dbReference type="InterPro" id="IPR007502">
    <property type="entry name" value="Helicase-assoc_dom"/>
</dbReference>
<dbReference type="InterPro" id="IPR023404">
    <property type="entry name" value="rSAM_horseshoe"/>
</dbReference>
<dbReference type="GO" id="GO:0003724">
    <property type="term" value="F:RNA helicase activity"/>
    <property type="evidence" value="ECO:0007669"/>
    <property type="project" value="UniProtKB-EC"/>
</dbReference>
<keyword evidence="11 15" id="KW-0694">RNA-binding</keyword>
<dbReference type="PROSITE" id="PS51449">
    <property type="entry name" value="MTTASE_N"/>
    <property type="match status" value="1"/>
</dbReference>
<dbReference type="InterPro" id="IPR002792">
    <property type="entry name" value="TRAM_dom"/>
</dbReference>
<dbReference type="InterPro" id="IPR048333">
    <property type="entry name" value="HA2_WH"/>
</dbReference>
<dbReference type="PROSITE" id="PS51194">
    <property type="entry name" value="HELICASE_CTER"/>
    <property type="match status" value="1"/>
</dbReference>
<dbReference type="Pfam" id="PF00271">
    <property type="entry name" value="Helicase_C"/>
    <property type="match status" value="1"/>
</dbReference>
<evidence type="ECO:0000259" key="23">
    <source>
        <dbReference type="PROSITE" id="PS51449"/>
    </source>
</evidence>
<feature type="compositionally biased region" description="Low complexity" evidence="17">
    <location>
        <begin position="42"/>
        <end position="59"/>
    </location>
</feature>
<dbReference type="OrthoDB" id="10253254at2759"/>
<keyword evidence="13" id="KW-0411">Iron-sulfur</keyword>
<feature type="domain" description="RRM" evidence="19">
    <location>
        <begin position="167"/>
        <end position="238"/>
    </location>
</feature>
<dbReference type="CDD" id="cd12332">
    <property type="entry name" value="RRM1_p54nrb_like"/>
    <property type="match status" value="1"/>
</dbReference>
<dbReference type="SUPFAM" id="SSF54928">
    <property type="entry name" value="RNA-binding domain, RBD"/>
    <property type="match status" value="1"/>
</dbReference>
<dbReference type="Proteomes" id="UP000242913">
    <property type="component" value="Unassembled WGS sequence"/>
</dbReference>
<feature type="chain" id="PRO_5012692193" description="RNA helicase" evidence="18">
    <location>
        <begin position="23"/>
        <end position="1805"/>
    </location>
</feature>
<dbReference type="Gene3D" id="6.10.250.1170">
    <property type="match status" value="1"/>
</dbReference>
<evidence type="ECO:0000256" key="6">
    <source>
        <dbReference type="ARBA" id="ARBA00022737"/>
    </source>
</evidence>
<evidence type="ECO:0000256" key="17">
    <source>
        <dbReference type="SAM" id="MobiDB-lite"/>
    </source>
</evidence>
<keyword evidence="8" id="KW-0378">Hydrolase</keyword>
<dbReference type="Pfam" id="PF21010">
    <property type="entry name" value="HA2_C"/>
    <property type="match status" value="1"/>
</dbReference>
<evidence type="ECO:0000256" key="4">
    <source>
        <dbReference type="ARBA" id="ARBA00022691"/>
    </source>
</evidence>
<dbReference type="InterPro" id="IPR007197">
    <property type="entry name" value="rSAM"/>
</dbReference>
<dbReference type="GO" id="GO:0071013">
    <property type="term" value="C:catalytic step 2 spliceosome"/>
    <property type="evidence" value="ECO:0007669"/>
    <property type="project" value="TreeGrafter"/>
</dbReference>
<feature type="region of interest" description="Disordered" evidence="17">
    <location>
        <begin position="589"/>
        <end position="670"/>
    </location>
</feature>
<evidence type="ECO:0000259" key="19">
    <source>
        <dbReference type="PROSITE" id="PS50102"/>
    </source>
</evidence>
<dbReference type="Gene3D" id="3.40.50.300">
    <property type="entry name" value="P-loop containing nucleotide triphosphate hydrolases"/>
    <property type="match status" value="2"/>
</dbReference>
<evidence type="ECO:0000256" key="2">
    <source>
        <dbReference type="ARBA" id="ARBA00012552"/>
    </source>
</evidence>
<protein>
    <recommendedName>
        <fullName evidence="2">RNA helicase</fullName>
        <ecNumber evidence="2">3.6.4.13</ecNumber>
    </recommendedName>
</protein>
<evidence type="ECO:0000256" key="3">
    <source>
        <dbReference type="ARBA" id="ARBA00022485"/>
    </source>
</evidence>
<feature type="coiled-coil region" evidence="16">
    <location>
        <begin position="385"/>
        <end position="416"/>
    </location>
</feature>
<comment type="catalytic activity">
    <reaction evidence="14">
        <text>ATP + H2O = ADP + phosphate + H(+)</text>
        <dbReference type="Rhea" id="RHEA:13065"/>
        <dbReference type="ChEBI" id="CHEBI:15377"/>
        <dbReference type="ChEBI" id="CHEBI:15378"/>
        <dbReference type="ChEBI" id="CHEBI:30616"/>
        <dbReference type="ChEBI" id="CHEBI:43474"/>
        <dbReference type="ChEBI" id="CHEBI:456216"/>
        <dbReference type="EC" id="3.6.4.13"/>
    </reaction>
</comment>
<dbReference type="Gene3D" id="3.80.30.20">
    <property type="entry name" value="tm_1862 like domain"/>
    <property type="match status" value="1"/>
</dbReference>
<dbReference type="CDD" id="cd12333">
    <property type="entry name" value="RRM2_p54nrb_like"/>
    <property type="match status" value="1"/>
</dbReference>
<keyword evidence="12" id="KW-0408">Iron</keyword>
<dbReference type="PROSITE" id="PS50102">
    <property type="entry name" value="RRM"/>
    <property type="match status" value="2"/>
</dbReference>
<evidence type="ECO:0000256" key="7">
    <source>
        <dbReference type="ARBA" id="ARBA00022741"/>
    </source>
</evidence>
<feature type="domain" description="Radical SAM core" evidence="24">
    <location>
        <begin position="1461"/>
        <end position="1715"/>
    </location>
</feature>
<evidence type="ECO:0000259" key="22">
    <source>
        <dbReference type="PROSITE" id="PS51194"/>
    </source>
</evidence>
<dbReference type="InterPro" id="IPR038135">
    <property type="entry name" value="Methylthiotransferase_N_sf"/>
</dbReference>
<dbReference type="Gene3D" id="3.30.70.330">
    <property type="match status" value="2"/>
</dbReference>
<dbReference type="PANTHER" id="PTHR18934:SF136">
    <property type="entry name" value="ATP-DEPENDENT RNA HELICASE DHX35-RELATED"/>
    <property type="match status" value="1"/>
</dbReference>
<evidence type="ECO:0000256" key="12">
    <source>
        <dbReference type="ARBA" id="ARBA00023004"/>
    </source>
</evidence>
<dbReference type="Gene3D" id="3.40.50.12160">
    <property type="entry name" value="Methylthiotransferase, N-terminal domain"/>
    <property type="match status" value="1"/>
</dbReference>
<feature type="domain" description="TRAM" evidence="20">
    <location>
        <begin position="1718"/>
        <end position="1789"/>
    </location>
</feature>
<dbReference type="Pfam" id="PF00076">
    <property type="entry name" value="RRM_1"/>
    <property type="match status" value="2"/>
</dbReference>
<keyword evidence="5" id="KW-0479">Metal-binding</keyword>
<dbReference type="FunFam" id="3.30.70.330:FF:000043">
    <property type="entry name" value="paraspeckle component 1 isoform X1"/>
    <property type="match status" value="1"/>
</dbReference>
<organism evidence="25 26">
    <name type="scientific">Onchocerca flexuosa</name>
    <dbReference type="NCBI Taxonomy" id="387005"/>
    <lineage>
        <taxon>Eukaryota</taxon>
        <taxon>Metazoa</taxon>
        <taxon>Ecdysozoa</taxon>
        <taxon>Nematoda</taxon>
        <taxon>Chromadorea</taxon>
        <taxon>Rhabditida</taxon>
        <taxon>Spirurina</taxon>
        <taxon>Spiruromorpha</taxon>
        <taxon>Filarioidea</taxon>
        <taxon>Onchocercidae</taxon>
        <taxon>Onchocerca</taxon>
    </lineage>
</organism>
<evidence type="ECO:0000256" key="1">
    <source>
        <dbReference type="ARBA" id="ARBA00008792"/>
    </source>
</evidence>
<comment type="similarity">
    <text evidence="1">Belongs to the DEAD box helicase family. DEAH subfamily.</text>
</comment>
<dbReference type="SMART" id="SM00487">
    <property type="entry name" value="DEXDc"/>
    <property type="match status" value="1"/>
</dbReference>
<dbReference type="InterPro" id="IPR058240">
    <property type="entry name" value="rSAM_sf"/>
</dbReference>
<dbReference type="PROSITE" id="PS50926">
    <property type="entry name" value="TRAM"/>
    <property type="match status" value="1"/>
</dbReference>
<evidence type="ECO:0000313" key="25">
    <source>
        <dbReference type="EMBL" id="OZC06963.1"/>
    </source>
</evidence>
<evidence type="ECO:0000256" key="18">
    <source>
        <dbReference type="SAM" id="SignalP"/>
    </source>
</evidence>
<evidence type="ECO:0000256" key="9">
    <source>
        <dbReference type="ARBA" id="ARBA00022806"/>
    </source>
</evidence>
<feature type="region of interest" description="Disordered" evidence="17">
    <location>
        <begin position="470"/>
        <end position="575"/>
    </location>
</feature>
<evidence type="ECO:0000256" key="15">
    <source>
        <dbReference type="PROSITE-ProRule" id="PRU00176"/>
    </source>
</evidence>
<keyword evidence="7" id="KW-0547">Nucleotide-binding</keyword>
<feature type="compositionally biased region" description="Basic and acidic residues" evidence="17">
    <location>
        <begin position="32"/>
        <end position="41"/>
    </location>
</feature>
<dbReference type="EC" id="3.6.4.13" evidence="2"/>
<reference evidence="25 26" key="1">
    <citation type="submission" date="2015-12" db="EMBL/GenBank/DDBJ databases">
        <title>Draft genome of the nematode, Onchocerca flexuosa.</title>
        <authorList>
            <person name="Mitreva M."/>
        </authorList>
    </citation>
    <scope>NUCLEOTIDE SEQUENCE [LARGE SCALE GENOMIC DNA]</scope>
    <source>
        <strain evidence="25">Red Deer</strain>
    </source>
</reference>
<evidence type="ECO:0000256" key="5">
    <source>
        <dbReference type="ARBA" id="ARBA00022723"/>
    </source>
</evidence>
<feature type="compositionally biased region" description="Polar residues" evidence="17">
    <location>
        <begin position="647"/>
        <end position="659"/>
    </location>
</feature>
<keyword evidence="16" id="KW-0175">Coiled coil</keyword>
<evidence type="ECO:0000256" key="13">
    <source>
        <dbReference type="ARBA" id="ARBA00023014"/>
    </source>
</evidence>
<feature type="domain" description="Helicase C-terminal" evidence="22">
    <location>
        <begin position="909"/>
        <end position="1085"/>
    </location>
</feature>
<feature type="compositionally biased region" description="Gly residues" evidence="17">
    <location>
        <begin position="507"/>
        <end position="525"/>
    </location>
</feature>
<feature type="compositionally biased region" description="Low complexity" evidence="17">
    <location>
        <begin position="100"/>
        <end position="121"/>
    </location>
</feature>
<feature type="compositionally biased region" description="Gly residues" evidence="17">
    <location>
        <begin position="606"/>
        <end position="636"/>
    </location>
</feature>
<gene>
    <name evidence="25" type="ORF">X798_06060</name>
</gene>
<evidence type="ECO:0000259" key="24">
    <source>
        <dbReference type="PROSITE" id="PS51918"/>
    </source>
</evidence>
<keyword evidence="6" id="KW-0677">Repeat</keyword>
<dbReference type="GO" id="GO:0016787">
    <property type="term" value="F:hydrolase activity"/>
    <property type="evidence" value="ECO:0007669"/>
    <property type="project" value="UniProtKB-KW"/>
</dbReference>
<dbReference type="InterPro" id="IPR000504">
    <property type="entry name" value="RRM_dom"/>
</dbReference>
<proteinExistence type="inferred from homology"/>
<dbReference type="SUPFAM" id="SSF102114">
    <property type="entry name" value="Radical SAM enzymes"/>
    <property type="match status" value="1"/>
</dbReference>
<feature type="domain" description="Helicase ATP-binding" evidence="21">
    <location>
        <begin position="720"/>
        <end position="877"/>
    </location>
</feature>
<dbReference type="FunFam" id="3.40.50.12160:FF:000003">
    <property type="entry name" value="CDK5 regulatory subunit-associated protein 1"/>
    <property type="match status" value="1"/>
</dbReference>
<feature type="compositionally biased region" description="Gly residues" evidence="17">
    <location>
        <begin position="559"/>
        <end position="571"/>
    </location>
</feature>
<feature type="region of interest" description="Disordered" evidence="17">
    <location>
        <begin position="32"/>
        <end position="80"/>
    </location>
</feature>
<dbReference type="FunFam" id="3.40.50.300:FF:000578">
    <property type="entry name" value="probable ATP-dependent RNA helicase DHX35"/>
    <property type="match status" value="1"/>
</dbReference>
<dbReference type="GO" id="GO:0003723">
    <property type="term" value="F:RNA binding"/>
    <property type="evidence" value="ECO:0007669"/>
    <property type="project" value="UniProtKB-UniRule"/>
</dbReference>
<feature type="compositionally biased region" description="Basic and acidic residues" evidence="17">
    <location>
        <begin position="60"/>
        <end position="80"/>
    </location>
</feature>
<dbReference type="Pfam" id="PF08075">
    <property type="entry name" value="NOPS"/>
    <property type="match status" value="1"/>
</dbReference>
<dbReference type="GO" id="GO:0035596">
    <property type="term" value="F:methylthiotransferase activity"/>
    <property type="evidence" value="ECO:0007669"/>
    <property type="project" value="InterPro"/>
</dbReference>
<dbReference type="InterPro" id="IPR035979">
    <property type="entry name" value="RBD_domain_sf"/>
</dbReference>
<evidence type="ECO:0000259" key="21">
    <source>
        <dbReference type="PROSITE" id="PS51192"/>
    </source>
</evidence>
<dbReference type="InterPro" id="IPR013848">
    <property type="entry name" value="Methylthiotransferase_N"/>
</dbReference>
<dbReference type="Pfam" id="PF04055">
    <property type="entry name" value="Radical_SAM"/>
    <property type="match status" value="1"/>
</dbReference>
<feature type="signal peptide" evidence="18">
    <location>
        <begin position="1"/>
        <end position="22"/>
    </location>
</feature>
<dbReference type="InterPro" id="IPR012975">
    <property type="entry name" value="NOPS"/>
</dbReference>
<feature type="domain" description="MTTase N-terminal" evidence="23">
    <location>
        <begin position="1398"/>
        <end position="1512"/>
    </location>
</feature>
<feature type="compositionally biased region" description="Gly residues" evidence="17">
    <location>
        <begin position="122"/>
        <end position="135"/>
    </location>
</feature>
<evidence type="ECO:0000259" key="20">
    <source>
        <dbReference type="PROSITE" id="PS50926"/>
    </source>
</evidence>
<evidence type="ECO:0000256" key="10">
    <source>
        <dbReference type="ARBA" id="ARBA00022840"/>
    </source>
</evidence>
<dbReference type="PROSITE" id="PS51918">
    <property type="entry name" value="RADICAL_SAM"/>
    <property type="match status" value="1"/>
</dbReference>
<keyword evidence="18" id="KW-0732">Signal</keyword>
<dbReference type="InterPro" id="IPR014001">
    <property type="entry name" value="Helicase_ATP-bd"/>
</dbReference>
<dbReference type="SMART" id="SM00847">
    <property type="entry name" value="HA2"/>
    <property type="match status" value="1"/>
</dbReference>
<dbReference type="InterPro" id="IPR001650">
    <property type="entry name" value="Helicase_C-like"/>
</dbReference>
<keyword evidence="9 25" id="KW-0347">Helicase</keyword>
<evidence type="ECO:0000256" key="16">
    <source>
        <dbReference type="SAM" id="Coils"/>
    </source>
</evidence>
<dbReference type="SMART" id="SM00729">
    <property type="entry name" value="Elp3"/>
    <property type="match status" value="1"/>
</dbReference>
<keyword evidence="26" id="KW-1185">Reference proteome</keyword>
<dbReference type="GO" id="GO:0005524">
    <property type="term" value="F:ATP binding"/>
    <property type="evidence" value="ECO:0007669"/>
    <property type="project" value="UniProtKB-KW"/>
</dbReference>
<evidence type="ECO:0000256" key="14">
    <source>
        <dbReference type="ARBA" id="ARBA00047984"/>
    </source>
</evidence>
<dbReference type="Pfam" id="PF01938">
    <property type="entry name" value="TRAM"/>
    <property type="match status" value="1"/>
</dbReference>
<dbReference type="Pfam" id="PF00919">
    <property type="entry name" value="UPF0004"/>
    <property type="match status" value="1"/>
</dbReference>
<evidence type="ECO:0000256" key="11">
    <source>
        <dbReference type="ARBA" id="ARBA00022884"/>
    </source>
</evidence>
<accession>A0A238BNV4</accession>
<dbReference type="EMBL" id="KZ270050">
    <property type="protein sequence ID" value="OZC06963.1"/>
    <property type="molecule type" value="Genomic_DNA"/>
</dbReference>
<dbReference type="PROSITE" id="PS51192">
    <property type="entry name" value="HELICASE_ATP_BIND_1"/>
    <property type="match status" value="1"/>
</dbReference>
<dbReference type="SUPFAM" id="SSF52540">
    <property type="entry name" value="P-loop containing nucleoside triphosphate hydrolases"/>
    <property type="match status" value="1"/>
</dbReference>
<dbReference type="PANTHER" id="PTHR18934">
    <property type="entry name" value="ATP-DEPENDENT RNA HELICASE"/>
    <property type="match status" value="1"/>
</dbReference>
<keyword evidence="3" id="KW-0004">4Fe-4S</keyword>
<feature type="region of interest" description="Disordered" evidence="17">
    <location>
        <begin position="97"/>
        <end position="135"/>
    </location>
</feature>